<name>A0A6I6MMW2_9CAUL</name>
<dbReference type="KEGG" id="tsv:DSM104635_00883"/>
<dbReference type="EMBL" id="CP047045">
    <property type="protein sequence ID" value="QGZ94067.1"/>
    <property type="molecule type" value="Genomic_DNA"/>
</dbReference>
<gene>
    <name evidence="2" type="ORF">DSM104635_00883</name>
</gene>
<evidence type="ECO:0000256" key="1">
    <source>
        <dbReference type="SAM" id="MobiDB-lite"/>
    </source>
</evidence>
<evidence type="ECO:0000313" key="2">
    <source>
        <dbReference type="EMBL" id="QGZ94067.1"/>
    </source>
</evidence>
<evidence type="ECO:0000313" key="3">
    <source>
        <dbReference type="Proteomes" id="UP000431269"/>
    </source>
</evidence>
<dbReference type="Proteomes" id="UP000431269">
    <property type="component" value="Chromosome"/>
</dbReference>
<accession>A0A6I6MMW2</accession>
<feature type="region of interest" description="Disordered" evidence="1">
    <location>
        <begin position="1"/>
        <end position="23"/>
    </location>
</feature>
<feature type="compositionally biased region" description="Basic residues" evidence="1">
    <location>
        <begin position="1"/>
        <end position="16"/>
    </location>
</feature>
<organism evidence="2 3">
    <name type="scientific">Terricaulis silvestris</name>
    <dbReference type="NCBI Taxonomy" id="2686094"/>
    <lineage>
        <taxon>Bacteria</taxon>
        <taxon>Pseudomonadati</taxon>
        <taxon>Pseudomonadota</taxon>
        <taxon>Alphaproteobacteria</taxon>
        <taxon>Caulobacterales</taxon>
        <taxon>Caulobacteraceae</taxon>
        <taxon>Terricaulis</taxon>
    </lineage>
</organism>
<keyword evidence="3" id="KW-1185">Reference proteome</keyword>
<dbReference type="RefSeq" id="WP_158765034.1">
    <property type="nucleotide sequence ID" value="NZ_CP047045.1"/>
</dbReference>
<sequence>MPAAKKSKTKRIKRAAPKQDAARKRATAMATALAEAAWAEADVALAEALADLDELISADSAQRADALAVLAQSLSRAARKRGLTRIGALDAREPYDAAVHDLRQIVAKKPKTVRIQARGVARGGQVLVKPRVGAIRAKARRKTRT</sequence>
<protein>
    <submittedName>
        <fullName evidence="2">Uncharacterized protein</fullName>
    </submittedName>
</protein>
<dbReference type="AlphaFoldDB" id="A0A6I6MMW2"/>
<proteinExistence type="predicted"/>
<reference evidence="3" key="1">
    <citation type="submission" date="2019-12" db="EMBL/GenBank/DDBJ databases">
        <title>Complete genome of Terracaulis silvestris 0127_4.</title>
        <authorList>
            <person name="Vieira S."/>
            <person name="Riedel T."/>
            <person name="Sproer C."/>
            <person name="Pascual J."/>
            <person name="Boedeker C."/>
            <person name="Overmann J."/>
        </authorList>
    </citation>
    <scope>NUCLEOTIDE SEQUENCE [LARGE SCALE GENOMIC DNA]</scope>
    <source>
        <strain evidence="3">0127_4</strain>
    </source>
</reference>